<dbReference type="NCBIfam" id="TIGR01552">
    <property type="entry name" value="phd_fam"/>
    <property type="match status" value="1"/>
</dbReference>
<keyword evidence="5" id="KW-1185">Reference proteome</keyword>
<dbReference type="InterPro" id="IPR036165">
    <property type="entry name" value="YefM-like_sf"/>
</dbReference>
<evidence type="ECO:0000256" key="2">
    <source>
        <dbReference type="RuleBase" id="RU362080"/>
    </source>
</evidence>
<dbReference type="Gene3D" id="3.40.1620.10">
    <property type="entry name" value="YefM-like domain"/>
    <property type="match status" value="1"/>
</dbReference>
<name>A0A1H6FBN9_9GAMM</name>
<feature type="region of interest" description="Disordered" evidence="3">
    <location>
        <begin position="61"/>
        <end position="80"/>
    </location>
</feature>
<evidence type="ECO:0000256" key="3">
    <source>
        <dbReference type="SAM" id="MobiDB-lite"/>
    </source>
</evidence>
<dbReference type="InterPro" id="IPR006442">
    <property type="entry name" value="Antitoxin_Phd/YefM"/>
</dbReference>
<gene>
    <name evidence="4" type="ORF">MBHS_02306</name>
</gene>
<sequence>MRTISLAEAKTHLSELLNQAEIGEEIIITRHGRPVAKLAGISKTIKPFPFTELETLRNAQPKAKNDSVSLLQSLREESRY</sequence>
<dbReference type="PANTHER" id="PTHR35377">
    <property type="entry name" value="ANTITOXIN VAPB49-RELATED-RELATED"/>
    <property type="match status" value="1"/>
</dbReference>
<accession>A0A1H6FBN9</accession>
<proteinExistence type="inferred from homology"/>
<dbReference type="EMBL" id="FMSV02000492">
    <property type="protein sequence ID" value="SEH06444.1"/>
    <property type="molecule type" value="Genomic_DNA"/>
</dbReference>
<reference evidence="4 5" key="1">
    <citation type="submission" date="2016-10" db="EMBL/GenBank/DDBJ databases">
        <authorList>
            <person name="de Groot N.N."/>
        </authorList>
    </citation>
    <scope>NUCLEOTIDE SEQUENCE [LARGE SCALE GENOMIC DNA]</scope>
    <source>
        <strain evidence="4">MBHS1</strain>
    </source>
</reference>
<dbReference type="OrthoDB" id="9800503at2"/>
<dbReference type="Proteomes" id="UP000236724">
    <property type="component" value="Unassembled WGS sequence"/>
</dbReference>
<comment type="similarity">
    <text evidence="1 2">Belongs to the phD/YefM antitoxin family.</text>
</comment>
<dbReference type="InterPro" id="IPR051416">
    <property type="entry name" value="phD-YefM_TA_antitoxins"/>
</dbReference>
<evidence type="ECO:0000313" key="4">
    <source>
        <dbReference type="EMBL" id="SEH06444.1"/>
    </source>
</evidence>
<dbReference type="AlphaFoldDB" id="A0A1H6FBN9"/>
<comment type="function">
    <text evidence="2">Antitoxin component of a type II toxin-antitoxin (TA) system.</text>
</comment>
<organism evidence="4 5">
    <name type="scientific">Candidatus Venteria ishoeyi</name>
    <dbReference type="NCBI Taxonomy" id="1899563"/>
    <lineage>
        <taxon>Bacteria</taxon>
        <taxon>Pseudomonadati</taxon>
        <taxon>Pseudomonadota</taxon>
        <taxon>Gammaproteobacteria</taxon>
        <taxon>Thiotrichales</taxon>
        <taxon>Thiotrichaceae</taxon>
        <taxon>Venteria</taxon>
    </lineage>
</organism>
<protein>
    <recommendedName>
        <fullName evidence="2">Antitoxin</fullName>
    </recommendedName>
</protein>
<dbReference type="Pfam" id="PF02604">
    <property type="entry name" value="PhdYeFM_antitox"/>
    <property type="match status" value="1"/>
</dbReference>
<evidence type="ECO:0000313" key="5">
    <source>
        <dbReference type="Proteomes" id="UP000236724"/>
    </source>
</evidence>
<dbReference type="SUPFAM" id="SSF143120">
    <property type="entry name" value="YefM-like"/>
    <property type="match status" value="1"/>
</dbReference>
<dbReference type="RefSeq" id="WP_103920228.1">
    <property type="nucleotide sequence ID" value="NZ_FMSV02000492.1"/>
</dbReference>
<evidence type="ECO:0000256" key="1">
    <source>
        <dbReference type="ARBA" id="ARBA00009981"/>
    </source>
</evidence>